<feature type="domain" description="SH3" evidence="4">
    <location>
        <begin position="614"/>
        <end position="677"/>
    </location>
</feature>
<dbReference type="InterPro" id="IPR001452">
    <property type="entry name" value="SH3_domain"/>
</dbReference>
<sequence>MLRASGGDDDRFDGGDAGDAVGTERWQLLSVIDELWSTRAARSLDLMQAGRILDGPCLSELCRAIAFSPTLRLEELNLKGLPLGDEGAITLSSMLAHTGHLRALRLESCGLGSAGASALLRALRVSNRTLQRLSLAGNAQLEEGSSLLIELHEALRDNAAREALQQAPCHLPRLMLAGRGLASRHMGWLRETLVARLSTKVSTKADAADARANIAEGAAAASPSASAAPPLVRTLNLSLNVSCGDALASLLVCRGAANVDELASLSVAAALGFAIAVQGVRRLRLDGNPNLSDAGAAWILRNCLQPKRCPAVITLSGTGAGDEAARAVASALSEGAPCASLLLGDLVGDAGAASLAEALRQGCALRELALGMCVGDAGVAALATALAAPVSTRGGGLERLCLGGIHAKVAVCNSLIGAASGAHLAAALRANGTLTQLELCGASLGDAGCASLLDGLAHNTRLTSVDLAHCGQQRLVEQAAEARVLAATACLDGCQPIFATLLANIPPAVRLTEWGPEHCAAFVRNLGLPCYAPAFGSNLNGAKLSTLTIDQLPQLGVNDFGHQRTVLRGVEKAREALATFANLQAAVLSAERLRVAANSSGAVSGAQAAVEGARRGEIMVVLADFAPEGAGEMSCKAQELVRFVRHPPEALDWALCQRLHDDAKGLVPASYLRRADGLGETAPVASRTAVLDSLPPPTHDLRS</sequence>
<reference evidence="7" key="1">
    <citation type="journal article" date="2015" name="PLoS Genet.">
        <title>Genome Sequence and Transcriptome Analyses of Chrysochromulina tobin: Metabolic Tools for Enhanced Algal Fitness in the Prominent Order Prymnesiales (Haptophyceae).</title>
        <authorList>
            <person name="Hovde B.T."/>
            <person name="Deodato C.R."/>
            <person name="Hunsperger H.M."/>
            <person name="Ryken S.A."/>
            <person name="Yost W."/>
            <person name="Jha R.K."/>
            <person name="Patterson J."/>
            <person name="Monnat R.J. Jr."/>
            <person name="Barlow S.B."/>
            <person name="Starkenburg S.R."/>
            <person name="Cattolico R.A."/>
        </authorList>
    </citation>
    <scope>NUCLEOTIDE SEQUENCE</scope>
    <source>
        <strain evidence="7">CCMP291</strain>
    </source>
</reference>
<feature type="domain" description="SAM" evidence="5">
    <location>
        <begin position="514"/>
        <end position="576"/>
    </location>
</feature>
<dbReference type="InterPro" id="IPR001660">
    <property type="entry name" value="SAM"/>
</dbReference>
<dbReference type="SMART" id="SM00454">
    <property type="entry name" value="SAM"/>
    <property type="match status" value="1"/>
</dbReference>
<comment type="caution">
    <text evidence="6">The sequence shown here is derived from an EMBL/GenBank/DDBJ whole genome shotgun (WGS) entry which is preliminary data.</text>
</comment>
<evidence type="ECO:0000256" key="2">
    <source>
        <dbReference type="ARBA" id="ARBA00022737"/>
    </source>
</evidence>
<dbReference type="Gene3D" id="1.10.150.50">
    <property type="entry name" value="Transcription Factor, Ets-1"/>
    <property type="match status" value="1"/>
</dbReference>
<dbReference type="InterPro" id="IPR052201">
    <property type="entry name" value="LRR-containing_regulator"/>
</dbReference>
<name>A0A0M0JSU6_9EUKA</name>
<dbReference type="EMBL" id="JWZX01002373">
    <property type="protein sequence ID" value="KOO29721.1"/>
    <property type="molecule type" value="Genomic_DNA"/>
</dbReference>
<gene>
    <name evidence="6" type="ORF">Ctob_008482</name>
</gene>
<dbReference type="PANTHER" id="PTHR24111">
    <property type="entry name" value="LEUCINE-RICH REPEAT-CONTAINING PROTEIN 34"/>
    <property type="match status" value="1"/>
</dbReference>
<dbReference type="SUPFAM" id="SSF52047">
    <property type="entry name" value="RNI-like"/>
    <property type="match status" value="1"/>
</dbReference>
<keyword evidence="1 3" id="KW-0728">SH3 domain</keyword>
<evidence type="ECO:0000313" key="6">
    <source>
        <dbReference type="EMBL" id="KOO29721.1"/>
    </source>
</evidence>
<dbReference type="PANTHER" id="PTHR24111:SF0">
    <property type="entry name" value="LEUCINE-RICH REPEAT-CONTAINING PROTEIN"/>
    <property type="match status" value="1"/>
</dbReference>
<dbReference type="InterPro" id="IPR032675">
    <property type="entry name" value="LRR_dom_sf"/>
</dbReference>
<accession>A0A0M0JSU6</accession>
<evidence type="ECO:0000256" key="1">
    <source>
        <dbReference type="ARBA" id="ARBA00022443"/>
    </source>
</evidence>
<protein>
    <submittedName>
        <fullName evidence="6">Uncharacterized protein</fullName>
    </submittedName>
</protein>
<proteinExistence type="predicted"/>
<keyword evidence="7" id="KW-1185">Reference proteome</keyword>
<evidence type="ECO:0000259" key="4">
    <source>
        <dbReference type="PROSITE" id="PS50002"/>
    </source>
</evidence>
<evidence type="ECO:0000259" key="5">
    <source>
        <dbReference type="PROSITE" id="PS50105"/>
    </source>
</evidence>
<dbReference type="AlphaFoldDB" id="A0A0M0JSU6"/>
<dbReference type="InterPro" id="IPR036028">
    <property type="entry name" value="SH3-like_dom_sf"/>
</dbReference>
<dbReference type="SMART" id="SM00368">
    <property type="entry name" value="LRR_RI"/>
    <property type="match status" value="6"/>
</dbReference>
<dbReference type="Pfam" id="PF00536">
    <property type="entry name" value="SAM_1"/>
    <property type="match status" value="1"/>
</dbReference>
<dbReference type="SUPFAM" id="SSF50044">
    <property type="entry name" value="SH3-domain"/>
    <property type="match status" value="1"/>
</dbReference>
<evidence type="ECO:0000313" key="7">
    <source>
        <dbReference type="Proteomes" id="UP000037460"/>
    </source>
</evidence>
<evidence type="ECO:0000256" key="3">
    <source>
        <dbReference type="PROSITE-ProRule" id="PRU00192"/>
    </source>
</evidence>
<dbReference type="PROSITE" id="PS50002">
    <property type="entry name" value="SH3"/>
    <property type="match status" value="1"/>
</dbReference>
<dbReference type="OrthoDB" id="6133291at2759"/>
<dbReference type="Gene3D" id="2.30.30.40">
    <property type="entry name" value="SH3 Domains"/>
    <property type="match status" value="1"/>
</dbReference>
<dbReference type="Proteomes" id="UP000037460">
    <property type="component" value="Unassembled WGS sequence"/>
</dbReference>
<organism evidence="6 7">
    <name type="scientific">Chrysochromulina tobinii</name>
    <dbReference type="NCBI Taxonomy" id="1460289"/>
    <lineage>
        <taxon>Eukaryota</taxon>
        <taxon>Haptista</taxon>
        <taxon>Haptophyta</taxon>
        <taxon>Prymnesiophyceae</taxon>
        <taxon>Prymnesiales</taxon>
        <taxon>Chrysochromulinaceae</taxon>
        <taxon>Chrysochromulina</taxon>
    </lineage>
</organism>
<keyword evidence="2" id="KW-0677">Repeat</keyword>
<dbReference type="InterPro" id="IPR013761">
    <property type="entry name" value="SAM/pointed_sf"/>
</dbReference>
<dbReference type="SUPFAM" id="SSF47769">
    <property type="entry name" value="SAM/Pointed domain"/>
    <property type="match status" value="1"/>
</dbReference>
<dbReference type="PROSITE" id="PS50105">
    <property type="entry name" value="SAM_DOMAIN"/>
    <property type="match status" value="1"/>
</dbReference>
<dbReference type="Gene3D" id="3.80.10.10">
    <property type="entry name" value="Ribonuclease Inhibitor"/>
    <property type="match status" value="3"/>
</dbReference>